<dbReference type="InterPro" id="IPR003594">
    <property type="entry name" value="HATPase_dom"/>
</dbReference>
<reference evidence="3 4" key="1">
    <citation type="submission" date="2024-01" db="EMBL/GenBank/DDBJ databases">
        <title>Genome mining of biosynthetic gene clusters to explore secondary metabolites of Streptomyces sp.</title>
        <authorList>
            <person name="Baig A."/>
            <person name="Ajitkumar Shintre N."/>
            <person name="Kumar H."/>
            <person name="Anbarasu A."/>
            <person name="Ramaiah S."/>
        </authorList>
    </citation>
    <scope>NUCLEOTIDE SEQUENCE [LARGE SCALE GENOMIC DNA]</scope>
    <source>
        <strain evidence="3 4">A57</strain>
    </source>
</reference>
<dbReference type="EMBL" id="JAYMRP010000019">
    <property type="protein sequence ID" value="MFB8775320.1"/>
    <property type="molecule type" value="Genomic_DNA"/>
</dbReference>
<evidence type="ECO:0000259" key="2">
    <source>
        <dbReference type="Pfam" id="PF13581"/>
    </source>
</evidence>
<dbReference type="Gene3D" id="3.30.565.10">
    <property type="entry name" value="Histidine kinase-like ATPase, C-terminal domain"/>
    <property type="match status" value="1"/>
</dbReference>
<dbReference type="PANTHER" id="PTHR35526:SF3">
    <property type="entry name" value="ANTI-SIGMA-F FACTOR RSBW"/>
    <property type="match status" value="1"/>
</dbReference>
<keyword evidence="3" id="KW-0067">ATP-binding</keyword>
<proteinExistence type="predicted"/>
<organism evidence="3 4">
    <name type="scientific">Streptomyces broussonetiae</name>
    <dbReference type="NCBI Taxonomy" id="2686304"/>
    <lineage>
        <taxon>Bacteria</taxon>
        <taxon>Bacillati</taxon>
        <taxon>Actinomycetota</taxon>
        <taxon>Actinomycetes</taxon>
        <taxon>Kitasatosporales</taxon>
        <taxon>Streptomycetaceae</taxon>
        <taxon>Streptomyces</taxon>
    </lineage>
</organism>
<sequence>MITEAGARWPGRLRRIARTTLLHWQRQGLLAAAERLLTTEELLTTELVTNALRHGSGPEIDYRLHLTGTHVVTVVRDGSPESPVLRQASLDEEHGRGLFLVDSMADAWGVSPDGTAIWCALSYRDQPRAK</sequence>
<feature type="domain" description="Histidine kinase/HSP90-like ATPase" evidence="2">
    <location>
        <begin position="13"/>
        <end position="118"/>
    </location>
</feature>
<name>A0ABV5EET0_9ACTN</name>
<dbReference type="Pfam" id="PF13581">
    <property type="entry name" value="HATPase_c_2"/>
    <property type="match status" value="1"/>
</dbReference>
<comment type="caution">
    <text evidence="3">The sequence shown here is derived from an EMBL/GenBank/DDBJ whole genome shotgun (WGS) entry which is preliminary data.</text>
</comment>
<dbReference type="InterPro" id="IPR036890">
    <property type="entry name" value="HATPase_C_sf"/>
</dbReference>
<dbReference type="SUPFAM" id="SSF55874">
    <property type="entry name" value="ATPase domain of HSP90 chaperone/DNA topoisomerase II/histidine kinase"/>
    <property type="match status" value="1"/>
</dbReference>
<keyword evidence="1" id="KW-0723">Serine/threonine-protein kinase</keyword>
<keyword evidence="1" id="KW-0418">Kinase</keyword>
<dbReference type="RefSeq" id="WP_376733943.1">
    <property type="nucleotide sequence ID" value="NZ_JAYMRP010000019.1"/>
</dbReference>
<dbReference type="Proteomes" id="UP001585080">
    <property type="component" value="Unassembled WGS sequence"/>
</dbReference>
<dbReference type="GO" id="GO:0005524">
    <property type="term" value="F:ATP binding"/>
    <property type="evidence" value="ECO:0007669"/>
    <property type="project" value="UniProtKB-KW"/>
</dbReference>
<keyword evidence="4" id="KW-1185">Reference proteome</keyword>
<dbReference type="CDD" id="cd16936">
    <property type="entry name" value="HATPase_RsbW-like"/>
    <property type="match status" value="1"/>
</dbReference>
<evidence type="ECO:0000256" key="1">
    <source>
        <dbReference type="ARBA" id="ARBA00022527"/>
    </source>
</evidence>
<evidence type="ECO:0000313" key="4">
    <source>
        <dbReference type="Proteomes" id="UP001585080"/>
    </source>
</evidence>
<protein>
    <submittedName>
        <fullName evidence="3">ATP-binding protein</fullName>
    </submittedName>
</protein>
<accession>A0ABV5EET0</accession>
<dbReference type="InterPro" id="IPR050267">
    <property type="entry name" value="Anti-sigma-factor_SerPK"/>
</dbReference>
<keyword evidence="1" id="KW-0808">Transferase</keyword>
<evidence type="ECO:0000313" key="3">
    <source>
        <dbReference type="EMBL" id="MFB8775320.1"/>
    </source>
</evidence>
<gene>
    <name evidence="3" type="ORF">VSS16_21700</name>
</gene>
<dbReference type="PANTHER" id="PTHR35526">
    <property type="entry name" value="ANTI-SIGMA-F FACTOR RSBW-RELATED"/>
    <property type="match status" value="1"/>
</dbReference>
<keyword evidence="3" id="KW-0547">Nucleotide-binding</keyword>